<dbReference type="PANTHER" id="PTHR11846:SF0">
    <property type="entry name" value="ADENYLOSUCCINATE SYNTHETASE"/>
    <property type="match status" value="1"/>
</dbReference>
<dbReference type="PANTHER" id="PTHR11846">
    <property type="entry name" value="ADENYLOSUCCINATE SYNTHETASE"/>
    <property type="match status" value="1"/>
</dbReference>
<feature type="active site" description="Proton donor" evidence="8">
    <location>
        <position position="41"/>
    </location>
</feature>
<name>A0AA35SRM5_GEOBA</name>
<dbReference type="NCBIfam" id="TIGR00184">
    <property type="entry name" value="purA"/>
    <property type="match status" value="1"/>
</dbReference>
<feature type="binding site" evidence="8">
    <location>
        <position position="143"/>
    </location>
    <ligand>
        <name>IMP</name>
        <dbReference type="ChEBI" id="CHEBI:58053"/>
        <note>ligand shared between dimeric partners</note>
    </ligand>
</feature>
<evidence type="ECO:0000256" key="3">
    <source>
        <dbReference type="ARBA" id="ARBA00022723"/>
    </source>
</evidence>
<dbReference type="Pfam" id="PF00709">
    <property type="entry name" value="Adenylsucc_synt"/>
    <property type="match status" value="1"/>
</dbReference>
<feature type="binding site" evidence="8">
    <location>
        <begin position="40"/>
        <end position="42"/>
    </location>
    <ligand>
        <name>GTP</name>
        <dbReference type="ChEBI" id="CHEBI:37565"/>
    </ligand>
</feature>
<dbReference type="InterPro" id="IPR042110">
    <property type="entry name" value="Adenylosuccinate_synth_dom2"/>
</dbReference>
<dbReference type="PROSITE" id="PS00513">
    <property type="entry name" value="ADENYLOSUCCIN_SYN_2"/>
    <property type="match status" value="1"/>
</dbReference>
<evidence type="ECO:0000256" key="5">
    <source>
        <dbReference type="ARBA" id="ARBA00022755"/>
    </source>
</evidence>
<feature type="binding site" evidence="8">
    <location>
        <begin position="299"/>
        <end position="305"/>
    </location>
    <ligand>
        <name>substrate</name>
    </ligand>
</feature>
<keyword evidence="4 8" id="KW-0547">Nucleotide-binding</keyword>
<dbReference type="InterPro" id="IPR001114">
    <property type="entry name" value="Adenylosuccinate_synthetase"/>
</dbReference>
<keyword evidence="7 8" id="KW-0342">GTP-binding</keyword>
<keyword evidence="6 8" id="KW-0460">Magnesium</keyword>
<evidence type="ECO:0000256" key="2">
    <source>
        <dbReference type="ARBA" id="ARBA00022598"/>
    </source>
</evidence>
<dbReference type="InterPro" id="IPR042111">
    <property type="entry name" value="Adenylosuccinate_synth_dom3"/>
</dbReference>
<dbReference type="SMART" id="SM00788">
    <property type="entry name" value="Adenylsucc_synt"/>
    <property type="match status" value="1"/>
</dbReference>
<keyword evidence="8" id="KW-0963">Cytoplasm</keyword>
<dbReference type="CDD" id="cd03108">
    <property type="entry name" value="AdSS"/>
    <property type="match status" value="1"/>
</dbReference>
<dbReference type="InterPro" id="IPR027417">
    <property type="entry name" value="P-loop_NTPase"/>
</dbReference>
<dbReference type="InterPro" id="IPR018220">
    <property type="entry name" value="Adenylosuccin_syn_GTP-bd"/>
</dbReference>
<sequence length="433" mass="46686">MPAYAVLGAQWGDEGKGKIIDVLARDADIVARFSGGNNAGHTVVNEDGKFSFHLVPCGVFWPKTINVIGNGVVVDPDVLLDEIDSLRERGIDIDGRLVVSDRAHIIMPYHVALDMLAEQARGNNAIGTTGKGIGPTYADKAARTGIRAADLLDVEALLPRLERILEHTNAVITKVYGGSPVSKEEVFDKCRNWAERMAPIIAPVEKIIHTALKANKNVLLEGAQGALLDLDHGTYPFVTSSNPTVGGACIGLGMSPIHIAGITGVFKAYSTRVGGGPLPTELLDDTGEYIRDLAQEFGVTTGRPRRVGWFDGVAARYSVEVNGYTSAILTRLDVLDSFDSVKICTHYELDGNVVDEFPGGLAALERCKPIYEEMPGWDSPTASITNFEQLPTEAHNYVERLQEVIGCNIDLISTGPHRHETIVVRPVINVASA</sequence>
<dbReference type="EC" id="6.3.4.4" evidence="8 10"/>
<feature type="binding site" evidence="8">
    <location>
        <begin position="38"/>
        <end position="41"/>
    </location>
    <ligand>
        <name>IMP</name>
        <dbReference type="ChEBI" id="CHEBI:58053"/>
    </ligand>
</feature>
<dbReference type="Proteomes" id="UP001174909">
    <property type="component" value="Unassembled WGS sequence"/>
</dbReference>
<reference evidence="11" key="1">
    <citation type="submission" date="2023-03" db="EMBL/GenBank/DDBJ databases">
        <authorList>
            <person name="Steffen K."/>
            <person name="Cardenas P."/>
        </authorList>
    </citation>
    <scope>NUCLEOTIDE SEQUENCE</scope>
</reference>
<dbReference type="GO" id="GO:0000287">
    <property type="term" value="F:magnesium ion binding"/>
    <property type="evidence" value="ECO:0007669"/>
    <property type="project" value="UniProtKB-UniRule"/>
</dbReference>
<organism evidence="11 12">
    <name type="scientific">Geodia barretti</name>
    <name type="common">Barrett's horny sponge</name>
    <dbReference type="NCBI Taxonomy" id="519541"/>
    <lineage>
        <taxon>Eukaryota</taxon>
        <taxon>Metazoa</taxon>
        <taxon>Porifera</taxon>
        <taxon>Demospongiae</taxon>
        <taxon>Heteroscleromorpha</taxon>
        <taxon>Tetractinellida</taxon>
        <taxon>Astrophorina</taxon>
        <taxon>Geodiidae</taxon>
        <taxon>Geodia</taxon>
    </lineage>
</organism>
<dbReference type="EMBL" id="CASHTH010002708">
    <property type="protein sequence ID" value="CAI8033992.1"/>
    <property type="molecule type" value="Genomic_DNA"/>
</dbReference>
<accession>A0AA35SRM5</accession>
<keyword evidence="3 8" id="KW-0479">Metal-binding</keyword>
<evidence type="ECO:0000256" key="7">
    <source>
        <dbReference type="ARBA" id="ARBA00023134"/>
    </source>
</evidence>
<feature type="binding site" evidence="8">
    <location>
        <position position="224"/>
    </location>
    <ligand>
        <name>IMP</name>
        <dbReference type="ChEBI" id="CHEBI:58053"/>
    </ligand>
</feature>
<dbReference type="GO" id="GO:0046040">
    <property type="term" value="P:IMP metabolic process"/>
    <property type="evidence" value="ECO:0007669"/>
    <property type="project" value="TreeGrafter"/>
</dbReference>
<evidence type="ECO:0000256" key="4">
    <source>
        <dbReference type="ARBA" id="ARBA00022741"/>
    </source>
</evidence>
<dbReference type="Gene3D" id="3.90.170.10">
    <property type="entry name" value="Adenylosuccinate Synthetase, subunit A, domain 3"/>
    <property type="match status" value="1"/>
</dbReference>
<dbReference type="GO" id="GO:0004019">
    <property type="term" value="F:adenylosuccinate synthase activity"/>
    <property type="evidence" value="ECO:0007669"/>
    <property type="project" value="UniProtKB-UniRule"/>
</dbReference>
<dbReference type="AlphaFoldDB" id="A0AA35SRM5"/>
<dbReference type="InterPro" id="IPR042109">
    <property type="entry name" value="Adenylosuccinate_synth_dom1"/>
</dbReference>
<gene>
    <name evidence="11" type="ORF">GBAR_LOCUS19162</name>
</gene>
<evidence type="ECO:0000256" key="8">
    <source>
        <dbReference type="HAMAP-Rule" id="MF_03125"/>
    </source>
</evidence>
<dbReference type="GO" id="GO:0044208">
    <property type="term" value="P:'de novo' AMP biosynthetic process"/>
    <property type="evidence" value="ECO:0007669"/>
    <property type="project" value="UniProtKB-UniRule"/>
</dbReference>
<dbReference type="SUPFAM" id="SSF52540">
    <property type="entry name" value="P-loop containing nucleoside triphosphate hydrolases"/>
    <property type="match status" value="1"/>
</dbReference>
<feature type="binding site" evidence="8">
    <location>
        <position position="305"/>
    </location>
    <ligand>
        <name>GTP</name>
        <dbReference type="ChEBI" id="CHEBI:37565"/>
    </ligand>
</feature>
<dbReference type="Gene3D" id="1.10.300.10">
    <property type="entry name" value="Adenylosuccinate Synthetase, subunit A, domain 2"/>
    <property type="match status" value="1"/>
</dbReference>
<dbReference type="FunFam" id="1.10.300.10:FF:000001">
    <property type="entry name" value="Adenylosuccinate synthetase"/>
    <property type="match status" value="1"/>
</dbReference>
<keyword evidence="5 8" id="KW-0658">Purine biosynthesis</keyword>
<feature type="binding site" evidence="8">
    <location>
        <position position="129"/>
    </location>
    <ligand>
        <name>IMP</name>
        <dbReference type="ChEBI" id="CHEBI:58053"/>
    </ligand>
</feature>
<comment type="cofactor">
    <cofactor evidence="8">
        <name>Mg(2+)</name>
        <dbReference type="ChEBI" id="CHEBI:18420"/>
    </cofactor>
    <text evidence="8">Binds 1 Mg(2+) ion per subunit.</text>
</comment>
<comment type="function">
    <text evidence="8">Plays an important role in the de novo pathway and in the salvage pathway of purine nucleotide biosynthesis. Catalyzes the first commited step in the biosynthesis of AMP from IMP.</text>
</comment>
<evidence type="ECO:0000256" key="6">
    <source>
        <dbReference type="ARBA" id="ARBA00022842"/>
    </source>
</evidence>
<feature type="binding site" evidence="8">
    <location>
        <position position="303"/>
    </location>
    <ligand>
        <name>IMP</name>
        <dbReference type="ChEBI" id="CHEBI:58053"/>
    </ligand>
</feature>
<dbReference type="Gene3D" id="3.40.440.10">
    <property type="entry name" value="Adenylosuccinate Synthetase, subunit A, domain 1"/>
    <property type="match status" value="1"/>
</dbReference>
<dbReference type="InterPro" id="IPR033128">
    <property type="entry name" value="Adenylosuccin_syn_Lys_AS"/>
</dbReference>
<dbReference type="GO" id="GO:0005737">
    <property type="term" value="C:cytoplasm"/>
    <property type="evidence" value="ECO:0007669"/>
    <property type="project" value="UniProtKB-SubCell"/>
</dbReference>
<feature type="binding site" evidence="8">
    <location>
        <position position="13"/>
    </location>
    <ligand>
        <name>Mg(2+)</name>
        <dbReference type="ChEBI" id="CHEBI:18420"/>
    </ligand>
</feature>
<proteinExistence type="inferred from homology"/>
<comment type="subcellular location">
    <subcellularLocation>
        <location evidence="8">Cytoplasm</location>
    </subcellularLocation>
</comment>
<feature type="binding site" evidence="8">
    <location>
        <begin position="13"/>
        <end position="16"/>
    </location>
    <ligand>
        <name>IMP</name>
        <dbReference type="ChEBI" id="CHEBI:58053"/>
    </ligand>
</feature>
<evidence type="ECO:0000313" key="12">
    <source>
        <dbReference type="Proteomes" id="UP001174909"/>
    </source>
</evidence>
<evidence type="ECO:0000256" key="1">
    <source>
        <dbReference type="ARBA" id="ARBA00011738"/>
    </source>
</evidence>
<keyword evidence="2 8" id="KW-0436">Ligase</keyword>
<comment type="catalytic activity">
    <reaction evidence="8 10">
        <text>IMP + L-aspartate + GTP = N(6)-(1,2-dicarboxyethyl)-AMP + GDP + phosphate + 2 H(+)</text>
        <dbReference type="Rhea" id="RHEA:15753"/>
        <dbReference type="ChEBI" id="CHEBI:15378"/>
        <dbReference type="ChEBI" id="CHEBI:29991"/>
        <dbReference type="ChEBI" id="CHEBI:37565"/>
        <dbReference type="ChEBI" id="CHEBI:43474"/>
        <dbReference type="ChEBI" id="CHEBI:57567"/>
        <dbReference type="ChEBI" id="CHEBI:58053"/>
        <dbReference type="ChEBI" id="CHEBI:58189"/>
        <dbReference type="EC" id="6.3.4.4"/>
    </reaction>
</comment>
<dbReference type="FunFam" id="3.90.170.10:FF:000001">
    <property type="entry name" value="Adenylosuccinate synthetase"/>
    <property type="match status" value="1"/>
</dbReference>
<dbReference type="PROSITE" id="PS01266">
    <property type="entry name" value="ADENYLOSUCCIN_SYN_1"/>
    <property type="match status" value="1"/>
</dbReference>
<evidence type="ECO:0000313" key="11">
    <source>
        <dbReference type="EMBL" id="CAI8033992.1"/>
    </source>
</evidence>
<protein>
    <recommendedName>
        <fullName evidence="8 10">Adenylosuccinate synthetase</fullName>
        <shortName evidence="8">AMPSase</shortName>
        <shortName evidence="8">AdSS</shortName>
        <ecNumber evidence="8 10">6.3.4.4</ecNumber>
    </recommendedName>
    <alternativeName>
        <fullName evidence="8">IMP--aspartate ligase</fullName>
    </alternativeName>
</protein>
<comment type="caution">
    <text evidence="8">Lacks conserved residue(s) required for the propagation of feature annotation.</text>
</comment>
<dbReference type="HAMAP" id="MF_00011">
    <property type="entry name" value="Adenylosucc_synth"/>
    <property type="match status" value="1"/>
</dbReference>
<feature type="active site" evidence="9">
    <location>
        <position position="140"/>
    </location>
</feature>
<dbReference type="GO" id="GO:0005525">
    <property type="term" value="F:GTP binding"/>
    <property type="evidence" value="ECO:0007669"/>
    <property type="project" value="UniProtKB-UniRule"/>
</dbReference>
<comment type="similarity">
    <text evidence="8 10">Belongs to the adenylosuccinate synthetase family.</text>
</comment>
<evidence type="ECO:0000256" key="9">
    <source>
        <dbReference type="PROSITE-ProRule" id="PRU10134"/>
    </source>
</evidence>
<comment type="pathway">
    <text evidence="8 10">Purine metabolism; AMP biosynthesis via de novo pathway; AMP from IMP: step 1/2.</text>
</comment>
<comment type="subunit">
    <text evidence="1 8">Homodimer.</text>
</comment>
<comment type="function">
    <text evidence="10">Plays an important role in the de novo pathway of purine nucleotide biosynthesis.</text>
</comment>
<comment type="caution">
    <text evidence="11">The sequence shown here is derived from an EMBL/GenBank/DDBJ whole genome shotgun (WGS) entry which is preliminary data.</text>
</comment>
<feature type="binding site" evidence="8">
    <location>
        <position position="40"/>
    </location>
    <ligand>
        <name>Mg(2+)</name>
        <dbReference type="ChEBI" id="CHEBI:18420"/>
    </ligand>
</feature>
<evidence type="ECO:0000256" key="10">
    <source>
        <dbReference type="RuleBase" id="RU000520"/>
    </source>
</evidence>
<keyword evidence="12" id="KW-1185">Reference proteome</keyword>
<feature type="binding site" evidence="8">
    <location>
        <position position="239"/>
    </location>
    <ligand>
        <name>IMP</name>
        <dbReference type="ChEBI" id="CHEBI:58053"/>
    </ligand>
</feature>
<dbReference type="NCBIfam" id="NF002223">
    <property type="entry name" value="PRK01117.1"/>
    <property type="match status" value="1"/>
</dbReference>
<feature type="active site" description="Proton acceptor" evidence="8">
    <location>
        <position position="13"/>
    </location>
</feature>
<feature type="binding site" evidence="8">
    <location>
        <begin position="12"/>
        <end position="18"/>
    </location>
    <ligand>
        <name>GTP</name>
        <dbReference type="ChEBI" id="CHEBI:37565"/>
    </ligand>
</feature>